<dbReference type="GO" id="GO:0031418">
    <property type="term" value="F:L-ascorbic acid binding"/>
    <property type="evidence" value="ECO:0007669"/>
    <property type="project" value="UniProtKB-KW"/>
</dbReference>
<dbReference type="InterPro" id="IPR036870">
    <property type="entry name" value="Ribosomal_bS18_sf"/>
</dbReference>
<dbReference type="OrthoDB" id="288590at2759"/>
<dbReference type="AlphaFoldDB" id="A0A9J5YMA1"/>
<dbReference type="SUPFAM" id="SSF51197">
    <property type="entry name" value="Clavaminate synthase-like"/>
    <property type="match status" value="3"/>
</dbReference>
<keyword evidence="14" id="KW-1185">Reference proteome</keyword>
<evidence type="ECO:0000256" key="8">
    <source>
        <dbReference type="ARBA" id="ARBA00023004"/>
    </source>
</evidence>
<dbReference type="Pfam" id="PF14226">
    <property type="entry name" value="DIOX_N"/>
    <property type="match status" value="1"/>
</dbReference>
<dbReference type="EMBL" id="JACXVP010000006">
    <property type="protein sequence ID" value="KAG5600855.1"/>
    <property type="molecule type" value="Genomic_DNA"/>
</dbReference>
<gene>
    <name evidence="13" type="ORF">H5410_032225</name>
</gene>
<dbReference type="Pfam" id="PF01084">
    <property type="entry name" value="Ribosomal_S18"/>
    <property type="match status" value="1"/>
</dbReference>
<dbReference type="GO" id="GO:0046872">
    <property type="term" value="F:metal ion binding"/>
    <property type="evidence" value="ECO:0007669"/>
    <property type="project" value="UniProtKB-KW"/>
</dbReference>
<evidence type="ECO:0000256" key="2">
    <source>
        <dbReference type="ARBA" id="ARBA00022723"/>
    </source>
</evidence>
<sequence>MYQLPEKKVVLKKEHSYDRRSELIAFDNTQAGVKGLVDAGVKKVPKIFYTPQDAYSNDPEKNQFSIPVIDLDGISKDPIQHKEIIEKIRDASEVWGFFQVVNHGIPQSVLEEMLNGVRRFYEQDTEVKKQWYTRDTSKKVVYNSYFDLFKSASANWRDTTYCNMAPLPPSADELPDACRDILIEYVEQVKKLGRSLFELLSEALGLNPSYLNDIGCSEGLAVLYHCYPACPEPELTLGAGKHSDSDFLTVLLQDHLGGLQVLHKNYWVDIPPVSGALVVNVGELLQLISNDKLKSIAHRVLASRVGPRVSVASFFTTGHSLSSRVYGPIKELLSEDSPARYRETSVKDYADHYNATGIGDKSAFILDGLDESFNTLSDGMDDKEDYAYRADMTFWPGNTYELKDLDLRKPGVRKPKKRDEFETTTEEVLHKADFRNVRFLANFITEAGILHKRSKTGISAKAQRKIAREIKTARAFGLMPFTTMGTKHFVFGRTMEDLDADYEYEMDILIEYVEQVKKLGRFLFELLSEALGLNSSYLNDIELTLGAGKHSDSDFLTVLLQDHLGGLQVLHKNYWVDIPPVSGALVVNVGELLVFYILLTCGINSYIMLFIEPRINWNNLSTSQGRGKVFINSILTSLVGLRWLISNDKLKSIAHRVLASRVGPRVSVASFFTTGHSLSSRVYGPIKGLLSEDNPARYRETSVKDYADHYNATGIGGKSALSDFRI</sequence>
<dbReference type="Gene3D" id="4.10.640.10">
    <property type="entry name" value="Ribosomal protein S18"/>
    <property type="match status" value="1"/>
</dbReference>
<evidence type="ECO:0000256" key="9">
    <source>
        <dbReference type="ARBA" id="ARBA00023274"/>
    </source>
</evidence>
<dbReference type="GO" id="GO:1990904">
    <property type="term" value="C:ribonucleoprotein complex"/>
    <property type="evidence" value="ECO:0007669"/>
    <property type="project" value="UniProtKB-KW"/>
</dbReference>
<keyword evidence="5" id="KW-0847">Vitamin C</keyword>
<keyword evidence="8" id="KW-0408">Iron</keyword>
<dbReference type="Proteomes" id="UP000824120">
    <property type="component" value="Chromosome 6"/>
</dbReference>
<comment type="similarity">
    <text evidence="11">Belongs to the bacterial ribosomal protein bS18 family.</text>
</comment>
<keyword evidence="7" id="KW-0560">Oxidoreductase</keyword>
<dbReference type="SUPFAM" id="SSF46911">
    <property type="entry name" value="Ribosomal protein S18"/>
    <property type="match status" value="1"/>
</dbReference>
<evidence type="ECO:0000256" key="5">
    <source>
        <dbReference type="ARBA" id="ARBA00022896"/>
    </source>
</evidence>
<evidence type="ECO:0000256" key="3">
    <source>
        <dbReference type="ARBA" id="ARBA00022730"/>
    </source>
</evidence>
<dbReference type="PANTHER" id="PTHR10209:SF859">
    <property type="entry name" value="OS03G0690500 PROTEIN"/>
    <property type="match status" value="1"/>
</dbReference>
<accession>A0A9J5YMA1</accession>
<comment type="caution">
    <text evidence="13">The sequence shown here is derived from an EMBL/GenBank/DDBJ whole genome shotgun (WGS) entry which is preliminary data.</text>
</comment>
<evidence type="ECO:0000256" key="10">
    <source>
        <dbReference type="ARBA" id="ARBA00035266"/>
    </source>
</evidence>
<dbReference type="GO" id="GO:0003735">
    <property type="term" value="F:structural constituent of ribosome"/>
    <property type="evidence" value="ECO:0007669"/>
    <property type="project" value="InterPro"/>
</dbReference>
<protein>
    <recommendedName>
        <fullName evidence="10">Small ribosomal subunit protein bS18c</fullName>
    </recommendedName>
</protein>
<dbReference type="GO" id="GO:0005840">
    <property type="term" value="C:ribosome"/>
    <property type="evidence" value="ECO:0007669"/>
    <property type="project" value="UniProtKB-KW"/>
</dbReference>
<dbReference type="GO" id="GO:0016706">
    <property type="term" value="F:2-oxoglutarate-dependent dioxygenase activity"/>
    <property type="evidence" value="ECO:0007669"/>
    <property type="project" value="UniProtKB-ARBA"/>
</dbReference>
<dbReference type="GO" id="GO:0006412">
    <property type="term" value="P:translation"/>
    <property type="evidence" value="ECO:0007669"/>
    <property type="project" value="InterPro"/>
</dbReference>
<comment type="similarity">
    <text evidence="1">Belongs to the iron/ascorbate-dependent oxidoreductase family.</text>
</comment>
<dbReference type="InterPro" id="IPR005123">
    <property type="entry name" value="Oxoglu/Fe-dep_dioxygenase_dom"/>
</dbReference>
<feature type="domain" description="Fe2OG dioxygenase" evidence="12">
    <location>
        <begin position="218"/>
        <end position="318"/>
    </location>
</feature>
<dbReference type="PANTHER" id="PTHR10209">
    <property type="entry name" value="OXIDOREDUCTASE, 2OG-FE II OXYGENASE FAMILY PROTEIN"/>
    <property type="match status" value="1"/>
</dbReference>
<dbReference type="NCBIfam" id="TIGR00165">
    <property type="entry name" value="S18"/>
    <property type="match status" value="1"/>
</dbReference>
<evidence type="ECO:0000256" key="4">
    <source>
        <dbReference type="ARBA" id="ARBA00022884"/>
    </source>
</evidence>
<evidence type="ECO:0000259" key="12">
    <source>
        <dbReference type="PROSITE" id="PS51471"/>
    </source>
</evidence>
<name>A0A9J5YMA1_SOLCO</name>
<dbReference type="GO" id="GO:0002238">
    <property type="term" value="P:response to molecule of fungal origin"/>
    <property type="evidence" value="ECO:0007669"/>
    <property type="project" value="UniProtKB-ARBA"/>
</dbReference>
<dbReference type="Pfam" id="PF03171">
    <property type="entry name" value="2OG-FeII_Oxy"/>
    <property type="match status" value="2"/>
</dbReference>
<evidence type="ECO:0000256" key="11">
    <source>
        <dbReference type="RuleBase" id="RU003910"/>
    </source>
</evidence>
<dbReference type="GO" id="GO:0019843">
    <property type="term" value="F:rRNA binding"/>
    <property type="evidence" value="ECO:0007669"/>
    <property type="project" value="UniProtKB-KW"/>
</dbReference>
<evidence type="ECO:0000256" key="7">
    <source>
        <dbReference type="ARBA" id="ARBA00023002"/>
    </source>
</evidence>
<reference evidence="13 14" key="1">
    <citation type="submission" date="2020-09" db="EMBL/GenBank/DDBJ databases">
        <title>De no assembly of potato wild relative species, Solanum commersonii.</title>
        <authorList>
            <person name="Cho K."/>
        </authorList>
    </citation>
    <scope>NUCLEOTIDE SEQUENCE [LARGE SCALE GENOMIC DNA]</scope>
    <source>
        <strain evidence="13">LZ3.2</strain>
        <tissue evidence="13">Leaf</tissue>
    </source>
</reference>
<dbReference type="FunFam" id="2.60.120.330:FF:000005">
    <property type="entry name" value="1-aminocyclopropane-1-carboxylate oxidase homolog 1"/>
    <property type="match status" value="1"/>
</dbReference>
<dbReference type="InterPro" id="IPR027443">
    <property type="entry name" value="IPNS-like_sf"/>
</dbReference>
<evidence type="ECO:0000256" key="1">
    <source>
        <dbReference type="ARBA" id="ARBA00008056"/>
    </source>
</evidence>
<evidence type="ECO:0000313" key="13">
    <source>
        <dbReference type="EMBL" id="KAG5600855.1"/>
    </source>
</evidence>
<dbReference type="Gene3D" id="2.60.120.330">
    <property type="entry name" value="B-lactam Antibiotic, Isopenicillin N Synthase, Chain"/>
    <property type="match status" value="2"/>
</dbReference>
<dbReference type="GO" id="GO:0009805">
    <property type="term" value="P:coumarin biosynthetic process"/>
    <property type="evidence" value="ECO:0007669"/>
    <property type="project" value="UniProtKB-ARBA"/>
</dbReference>
<feature type="domain" description="Fe2OG dioxygenase" evidence="12">
    <location>
        <begin position="532"/>
        <end position="675"/>
    </location>
</feature>
<dbReference type="InterPro" id="IPR044861">
    <property type="entry name" value="IPNS-like_FE2OG_OXY"/>
</dbReference>
<keyword evidence="3" id="KW-0699">rRNA-binding</keyword>
<keyword evidence="2" id="KW-0479">Metal-binding</keyword>
<proteinExistence type="inferred from homology"/>
<keyword evidence="4" id="KW-0694">RNA-binding</keyword>
<evidence type="ECO:0000313" key="14">
    <source>
        <dbReference type="Proteomes" id="UP000824120"/>
    </source>
</evidence>
<dbReference type="PRINTS" id="PR00974">
    <property type="entry name" value="RIBOSOMALS18"/>
</dbReference>
<keyword evidence="9 11" id="KW-0687">Ribonucleoprotein</keyword>
<dbReference type="InterPro" id="IPR026992">
    <property type="entry name" value="DIOX_N"/>
</dbReference>
<dbReference type="InterPro" id="IPR001648">
    <property type="entry name" value="Ribosomal_bS18"/>
</dbReference>
<keyword evidence="6 11" id="KW-0689">Ribosomal protein</keyword>
<organism evidence="13 14">
    <name type="scientific">Solanum commersonii</name>
    <name type="common">Commerson's wild potato</name>
    <name type="synonym">Commerson's nightshade</name>
    <dbReference type="NCBI Taxonomy" id="4109"/>
    <lineage>
        <taxon>Eukaryota</taxon>
        <taxon>Viridiplantae</taxon>
        <taxon>Streptophyta</taxon>
        <taxon>Embryophyta</taxon>
        <taxon>Tracheophyta</taxon>
        <taxon>Spermatophyta</taxon>
        <taxon>Magnoliopsida</taxon>
        <taxon>eudicotyledons</taxon>
        <taxon>Gunneridae</taxon>
        <taxon>Pentapetalae</taxon>
        <taxon>asterids</taxon>
        <taxon>lamiids</taxon>
        <taxon>Solanales</taxon>
        <taxon>Solanaceae</taxon>
        <taxon>Solanoideae</taxon>
        <taxon>Solaneae</taxon>
        <taxon>Solanum</taxon>
    </lineage>
</organism>
<dbReference type="PROSITE" id="PS51471">
    <property type="entry name" value="FE2OG_OXY"/>
    <property type="match status" value="2"/>
</dbReference>
<evidence type="ECO:0000256" key="6">
    <source>
        <dbReference type="ARBA" id="ARBA00022980"/>
    </source>
</evidence>